<proteinExistence type="inferred from homology"/>
<organism evidence="3">
    <name type="scientific">Pseudovibrio sp. P12</name>
    <dbReference type="NCBI Taxonomy" id="1602213"/>
    <lineage>
        <taxon>Bacteria</taxon>
        <taxon>Pseudomonadati</taxon>
        <taxon>Pseudomonadota</taxon>
        <taxon>Alphaproteobacteria</taxon>
        <taxon>Hyphomicrobiales</taxon>
        <taxon>Stappiaceae</taxon>
        <taxon>Pseudovibrio</taxon>
    </lineage>
</organism>
<dbReference type="PANTHER" id="PTHR31793:SF27">
    <property type="entry name" value="NOVEL THIOESTERASE SUPERFAMILY DOMAIN AND SAPOSIN A-TYPE DOMAIN CONTAINING PROTEIN (0610012H03RIK)"/>
    <property type="match status" value="1"/>
</dbReference>
<dbReference type="InterPro" id="IPR050563">
    <property type="entry name" value="4-hydroxybenzoyl-CoA_TE"/>
</dbReference>
<dbReference type="EMBL" id="KU760703">
    <property type="protein sequence ID" value="AND82793.1"/>
    <property type="molecule type" value="Genomic_DNA"/>
</dbReference>
<accession>A0A172QEJ8</accession>
<gene>
    <name evidence="3" type="primary">tdaD</name>
</gene>
<dbReference type="GO" id="GO:0047617">
    <property type="term" value="F:fatty acyl-CoA hydrolase activity"/>
    <property type="evidence" value="ECO:0007669"/>
    <property type="project" value="TreeGrafter"/>
</dbReference>
<keyword evidence="2" id="KW-0378">Hydrolase</keyword>
<evidence type="ECO:0000313" key="3">
    <source>
        <dbReference type="EMBL" id="AND82793.1"/>
    </source>
</evidence>
<evidence type="ECO:0000256" key="2">
    <source>
        <dbReference type="ARBA" id="ARBA00022801"/>
    </source>
</evidence>
<dbReference type="PANTHER" id="PTHR31793">
    <property type="entry name" value="4-HYDROXYBENZOYL-COA THIOESTERASE FAMILY MEMBER"/>
    <property type="match status" value="1"/>
</dbReference>
<comment type="similarity">
    <text evidence="1">Belongs to the 4-hydroxybenzoyl-CoA thioesterase family.</text>
</comment>
<dbReference type="AlphaFoldDB" id="A0A172QEJ8"/>
<reference evidence="3" key="1">
    <citation type="submission" date="2016-02" db="EMBL/GenBank/DDBJ databases">
        <title>Linking DMSP-metabolism and antimicrobial production in coral-associated bacteria.</title>
        <authorList>
            <person name="Raina J.B."/>
        </authorList>
    </citation>
    <scope>NUCLEOTIDE SEQUENCE</scope>
    <source>
        <strain evidence="3">P12</strain>
    </source>
</reference>
<dbReference type="InterPro" id="IPR029069">
    <property type="entry name" value="HotDog_dom_sf"/>
</dbReference>
<dbReference type="CDD" id="cd00586">
    <property type="entry name" value="4HBT"/>
    <property type="match status" value="1"/>
</dbReference>
<dbReference type="Pfam" id="PF13279">
    <property type="entry name" value="4HBT_2"/>
    <property type="match status" value="1"/>
</dbReference>
<name>A0A172QEJ8_9HYPH</name>
<sequence>MTQKAYETPIEIRYRDTDSMGHVSSPIYYDYMQSAYLEYMHDLLKLPKSEKLPHIMVKTSCDYVSQALYGDRLVVLSRVTKFGGKSFEMQHEMRLDDADGRVVANASSTHVMFDYEKQSTYPVPDDFKAAVAQLQEPVAMHQPA</sequence>
<protein>
    <submittedName>
        <fullName evidence="3">Thioesterase</fullName>
    </submittedName>
</protein>
<dbReference type="Gene3D" id="3.10.129.10">
    <property type="entry name" value="Hotdog Thioesterase"/>
    <property type="match status" value="1"/>
</dbReference>
<evidence type="ECO:0000256" key="1">
    <source>
        <dbReference type="ARBA" id="ARBA00005953"/>
    </source>
</evidence>
<dbReference type="SUPFAM" id="SSF54637">
    <property type="entry name" value="Thioesterase/thiol ester dehydrase-isomerase"/>
    <property type="match status" value="1"/>
</dbReference>